<dbReference type="Proteomes" id="UP000507470">
    <property type="component" value="Unassembled WGS sequence"/>
</dbReference>
<keyword evidence="1" id="KW-0472">Membrane</keyword>
<dbReference type="OrthoDB" id="6173549at2759"/>
<protein>
    <submittedName>
        <fullName evidence="2">Uncharacterized protein</fullName>
    </submittedName>
</protein>
<gene>
    <name evidence="2" type="ORF">MCOR_22702</name>
</gene>
<keyword evidence="1" id="KW-0812">Transmembrane</keyword>
<keyword evidence="1" id="KW-1133">Transmembrane helix</keyword>
<evidence type="ECO:0000313" key="2">
    <source>
        <dbReference type="EMBL" id="CAC5387357.1"/>
    </source>
</evidence>
<proteinExistence type="predicted"/>
<dbReference type="AlphaFoldDB" id="A0A6J8BYA9"/>
<accession>A0A6J8BYA9</accession>
<dbReference type="EMBL" id="CACVKT020003997">
    <property type="protein sequence ID" value="CAC5387357.1"/>
    <property type="molecule type" value="Genomic_DNA"/>
</dbReference>
<name>A0A6J8BYA9_MYTCO</name>
<keyword evidence="3" id="KW-1185">Reference proteome</keyword>
<reference evidence="2 3" key="1">
    <citation type="submission" date="2020-06" db="EMBL/GenBank/DDBJ databases">
        <authorList>
            <person name="Li R."/>
            <person name="Bekaert M."/>
        </authorList>
    </citation>
    <scope>NUCLEOTIDE SEQUENCE [LARGE SCALE GENOMIC DNA]</scope>
    <source>
        <strain evidence="3">wild</strain>
    </source>
</reference>
<evidence type="ECO:0000256" key="1">
    <source>
        <dbReference type="SAM" id="Phobius"/>
    </source>
</evidence>
<sequence length="158" mass="17218">MDYLKFCVFSFLAWKSINGAISIKGYGSLKINSQLLLACQITSFNSGATWSNSNMPPINCDKGGFCDTFSKDNFRFSGNTSGIFVMIDPLLKKYDNMTWTCFYNSTNTSYTVKIDSSQSSSQTPSGLTKGAIAGIVVAVCLVVIGALIIGAVFYCKRR</sequence>
<organism evidence="2 3">
    <name type="scientific">Mytilus coruscus</name>
    <name type="common">Sea mussel</name>
    <dbReference type="NCBI Taxonomy" id="42192"/>
    <lineage>
        <taxon>Eukaryota</taxon>
        <taxon>Metazoa</taxon>
        <taxon>Spiralia</taxon>
        <taxon>Lophotrochozoa</taxon>
        <taxon>Mollusca</taxon>
        <taxon>Bivalvia</taxon>
        <taxon>Autobranchia</taxon>
        <taxon>Pteriomorphia</taxon>
        <taxon>Mytilida</taxon>
        <taxon>Mytiloidea</taxon>
        <taxon>Mytilidae</taxon>
        <taxon>Mytilinae</taxon>
        <taxon>Mytilus</taxon>
    </lineage>
</organism>
<evidence type="ECO:0000313" key="3">
    <source>
        <dbReference type="Proteomes" id="UP000507470"/>
    </source>
</evidence>
<feature type="transmembrane region" description="Helical" evidence="1">
    <location>
        <begin position="131"/>
        <end position="155"/>
    </location>
</feature>